<dbReference type="PANTHER" id="PTHR12227">
    <property type="entry name" value="GLYCERATE KINASE"/>
    <property type="match status" value="1"/>
</dbReference>
<evidence type="ECO:0000313" key="4">
    <source>
        <dbReference type="Proteomes" id="UP000195607"/>
    </source>
</evidence>
<evidence type="ECO:0000259" key="2">
    <source>
        <dbReference type="Pfam" id="PF13660"/>
    </source>
</evidence>
<feature type="domain" description="MOFRL-associated" evidence="2">
    <location>
        <begin position="29"/>
        <end position="219"/>
    </location>
</feature>
<accession>A0A1N5UU95</accession>
<dbReference type="Pfam" id="PF13660">
    <property type="entry name" value="DUF4147"/>
    <property type="match status" value="1"/>
</dbReference>
<gene>
    <name evidence="3" type="ORF">CSP5_1111</name>
</gene>
<dbReference type="GO" id="GO:0005737">
    <property type="term" value="C:cytoplasm"/>
    <property type="evidence" value="ECO:0007669"/>
    <property type="project" value="TreeGrafter"/>
</dbReference>
<evidence type="ECO:0000259" key="1">
    <source>
        <dbReference type="Pfam" id="PF05161"/>
    </source>
</evidence>
<dbReference type="EMBL" id="LT671858">
    <property type="protein sequence ID" value="SIM64096.1"/>
    <property type="molecule type" value="Genomic_DNA"/>
</dbReference>
<dbReference type="GO" id="GO:0008887">
    <property type="term" value="F:glycerate kinase activity"/>
    <property type="evidence" value="ECO:0007669"/>
    <property type="project" value="InterPro"/>
</dbReference>
<proteinExistence type="predicted"/>
<dbReference type="InterPro" id="IPR038614">
    <property type="entry name" value="GK_N_sf"/>
</dbReference>
<keyword evidence="3" id="KW-0418">Kinase</keyword>
<reference evidence="3 4" key="1">
    <citation type="submission" date="2016-04" db="EMBL/GenBank/DDBJ databases">
        <authorList>
            <person name="Evans L.H."/>
            <person name="Alamgir A."/>
            <person name="Owens N."/>
            <person name="Weber N.D."/>
            <person name="Virtaneva K."/>
            <person name="Barbian K."/>
            <person name="Babar A."/>
            <person name="Rosenke K."/>
        </authorList>
    </citation>
    <scope>NUCLEOTIDE SEQUENCE [LARGE SCALE GENOMIC DNA]</scope>
    <source>
        <strain evidence="4">S5(T) (JCM 30642 \VKM B-2941)</strain>
    </source>
</reference>
<organism evidence="3 4">
    <name type="scientific">Cuniculiplasma divulgatum</name>
    <dbReference type="NCBI Taxonomy" id="1673428"/>
    <lineage>
        <taxon>Archaea</taxon>
        <taxon>Methanobacteriati</taxon>
        <taxon>Thermoplasmatota</taxon>
        <taxon>Thermoplasmata</taxon>
        <taxon>Thermoplasmatales</taxon>
        <taxon>Cuniculiplasmataceae</taxon>
        <taxon>Cuniculiplasma</taxon>
    </lineage>
</organism>
<dbReference type="RefSeq" id="WP_148689811.1">
    <property type="nucleotide sequence ID" value="NZ_LT671858.1"/>
</dbReference>
<sequence length="406" mass="45102">MSGNMKEINEKIRDVVLRVMKIESPEIIMKNQSERIRTFISHSSYSIFSVGKASIPMVKGLDRSVIKNSNLSICLTPSPENVDGFMVFKGNHPFPENDTFNSSEAIFNLIGKDNSEKLIFLLSGGSSSLFEKVVPWVSIDRYMEIMHILVTGGYPIEQINSIRCILSDVKCGKMLNHSNYGEVLILAISDVPGDDISVIGSNPFYPGKRFDPDKELMAKLGIEKHNITYRECRIESDIILAGKKYAGDMLNSIELPYEKIFLGNILDGDVNICSDRLLDLLRNQYKKTGKPFVFSAYGETTSRVTGDGKGGRNCYLSSLILKKTEKSEEFSFVSFATDGQDGNSGLAGFLVDSTLKERIDNDEIERYIQNSDTGNLAIKLKRDINTGPSGNNVSDVVIGYYGGKLQ</sequence>
<dbReference type="InterPro" id="IPR007835">
    <property type="entry name" value="MOFRL"/>
</dbReference>
<dbReference type="SUPFAM" id="SSF82544">
    <property type="entry name" value="GckA/TtuD-like"/>
    <property type="match status" value="1"/>
</dbReference>
<dbReference type="InterPro" id="IPR037035">
    <property type="entry name" value="GK-like_C_sf"/>
</dbReference>
<protein>
    <submittedName>
        <fullName evidence="3">Glycerate 2-kinase</fullName>
    </submittedName>
</protein>
<dbReference type="Proteomes" id="UP000195607">
    <property type="component" value="Chromosome I"/>
</dbReference>
<dbReference type="Gene3D" id="3.40.1480.10">
    <property type="entry name" value="MOFRL domain"/>
    <property type="match status" value="1"/>
</dbReference>
<dbReference type="InterPro" id="IPR025286">
    <property type="entry name" value="MOFRL_assoc_dom"/>
</dbReference>
<dbReference type="InterPro" id="IPR039760">
    <property type="entry name" value="MOFRL_protein"/>
</dbReference>
<name>A0A1N5UU95_9ARCH</name>
<dbReference type="Pfam" id="PF05161">
    <property type="entry name" value="MOFRL"/>
    <property type="match status" value="1"/>
</dbReference>
<dbReference type="Gene3D" id="3.40.50.10180">
    <property type="entry name" value="Glycerate kinase, MOFRL-like N-terminal domain"/>
    <property type="match status" value="1"/>
</dbReference>
<dbReference type="AlphaFoldDB" id="A0A1N5UU95"/>
<dbReference type="GeneID" id="41588370"/>
<keyword evidence="3" id="KW-0808">Transferase</keyword>
<feature type="domain" description="MOFRL" evidence="1">
    <location>
        <begin position="297"/>
        <end position="395"/>
    </location>
</feature>
<evidence type="ECO:0000313" key="3">
    <source>
        <dbReference type="EMBL" id="SIM64096.1"/>
    </source>
</evidence>
<dbReference type="PANTHER" id="PTHR12227:SF0">
    <property type="entry name" value="GLYCERATE KINASE"/>
    <property type="match status" value="1"/>
</dbReference>